<accession>A0ABQ5G8U1</accession>
<reference evidence="2" key="2">
    <citation type="submission" date="2022-01" db="EMBL/GenBank/DDBJ databases">
        <authorList>
            <person name="Yamashiro T."/>
            <person name="Shiraishi A."/>
            <person name="Satake H."/>
            <person name="Nakayama K."/>
        </authorList>
    </citation>
    <scope>NUCLEOTIDE SEQUENCE</scope>
</reference>
<gene>
    <name evidence="2" type="ORF">Tco_1031381</name>
</gene>
<reference evidence="2" key="1">
    <citation type="journal article" date="2022" name="Int. J. Mol. Sci.">
        <title>Draft Genome of Tanacetum Coccineum: Genomic Comparison of Closely Related Tanacetum-Family Plants.</title>
        <authorList>
            <person name="Yamashiro T."/>
            <person name="Shiraishi A."/>
            <person name="Nakayama K."/>
            <person name="Satake H."/>
        </authorList>
    </citation>
    <scope>NUCLEOTIDE SEQUENCE</scope>
</reference>
<dbReference type="EMBL" id="BQNB010018225">
    <property type="protein sequence ID" value="GJT72095.1"/>
    <property type="molecule type" value="Genomic_DNA"/>
</dbReference>
<proteinExistence type="predicted"/>
<evidence type="ECO:0000313" key="3">
    <source>
        <dbReference type="Proteomes" id="UP001151760"/>
    </source>
</evidence>
<sequence>MRRRNRGRTPNVVELEPRTIVEVALKLHQWRIIEQWKSYSKHPRKGERWERFKEMLRACPHHGFTELTQIDTFYNGLNENDQDSLNAAAGENLLRKFNKMDERIDKLADQILSLVEIVSKKVVTPATVKAVEEHYVTCGGAHAYYNCPNTDSNQSSVCAERLNENCSAMLLKKLLEKLGDPGKFLIPCDYPGMDVPYHKTTTRNKPIKQTSFAKKPERQIPKGHRFSIKKTSVVHERTMTPISCLRWKPTGRIFKTVGLRWVPTRKIFASSTNKVDSEPLNGSNEDITNPYECKQTLDVSACTLNLSAGTSSNPKREALRFRTRNSRPHTSNERQVPKLVPNVVPQQNKTATSRQTNIPYPSHDLNPREVPWEKSNAQMMKFLKIFQKIHFDISFADALLYMPKFAPMFRSLISNKEILFELSSTPLNENCFAVLLKKLPENLGDPGKFLIPCDFLGMVKTTPTLGRSRR</sequence>
<feature type="region of interest" description="Disordered" evidence="1">
    <location>
        <begin position="348"/>
        <end position="369"/>
    </location>
</feature>
<evidence type="ECO:0000256" key="1">
    <source>
        <dbReference type="SAM" id="MobiDB-lite"/>
    </source>
</evidence>
<name>A0ABQ5G8U1_9ASTR</name>
<comment type="caution">
    <text evidence="2">The sequence shown here is derived from an EMBL/GenBank/DDBJ whole genome shotgun (WGS) entry which is preliminary data.</text>
</comment>
<dbReference type="Proteomes" id="UP001151760">
    <property type="component" value="Unassembled WGS sequence"/>
</dbReference>
<evidence type="ECO:0008006" key="4">
    <source>
        <dbReference type="Google" id="ProtNLM"/>
    </source>
</evidence>
<feature type="compositionally biased region" description="Polar residues" evidence="1">
    <location>
        <begin position="348"/>
        <end position="359"/>
    </location>
</feature>
<protein>
    <recommendedName>
        <fullName evidence="4">Reverse transcriptase domain-containing protein</fullName>
    </recommendedName>
</protein>
<evidence type="ECO:0000313" key="2">
    <source>
        <dbReference type="EMBL" id="GJT72095.1"/>
    </source>
</evidence>
<keyword evidence="3" id="KW-1185">Reference proteome</keyword>
<organism evidence="2 3">
    <name type="scientific">Tanacetum coccineum</name>
    <dbReference type="NCBI Taxonomy" id="301880"/>
    <lineage>
        <taxon>Eukaryota</taxon>
        <taxon>Viridiplantae</taxon>
        <taxon>Streptophyta</taxon>
        <taxon>Embryophyta</taxon>
        <taxon>Tracheophyta</taxon>
        <taxon>Spermatophyta</taxon>
        <taxon>Magnoliopsida</taxon>
        <taxon>eudicotyledons</taxon>
        <taxon>Gunneridae</taxon>
        <taxon>Pentapetalae</taxon>
        <taxon>asterids</taxon>
        <taxon>campanulids</taxon>
        <taxon>Asterales</taxon>
        <taxon>Asteraceae</taxon>
        <taxon>Asteroideae</taxon>
        <taxon>Anthemideae</taxon>
        <taxon>Anthemidinae</taxon>
        <taxon>Tanacetum</taxon>
    </lineage>
</organism>